<dbReference type="EMBL" id="JAXCGZ010000059">
    <property type="protein sequence ID" value="KAK7086881.1"/>
    <property type="molecule type" value="Genomic_DNA"/>
</dbReference>
<feature type="compositionally biased region" description="Polar residues" evidence="4">
    <location>
        <begin position="1174"/>
        <end position="1193"/>
    </location>
</feature>
<feature type="region of interest" description="Disordered" evidence="4">
    <location>
        <begin position="212"/>
        <end position="247"/>
    </location>
</feature>
<feature type="compositionally biased region" description="Polar residues" evidence="4">
    <location>
        <begin position="1859"/>
        <end position="1875"/>
    </location>
</feature>
<feature type="compositionally biased region" description="Low complexity" evidence="4">
    <location>
        <begin position="1876"/>
        <end position="1944"/>
    </location>
</feature>
<feature type="compositionally biased region" description="Polar residues" evidence="4">
    <location>
        <begin position="1957"/>
        <end position="1975"/>
    </location>
</feature>
<evidence type="ECO:0000259" key="5">
    <source>
        <dbReference type="Pfam" id="PF15914"/>
    </source>
</evidence>
<proteinExistence type="inferred from homology"/>
<organism evidence="6 7">
    <name type="scientific">Halocaridina rubra</name>
    <name type="common">Hawaiian red shrimp</name>
    <dbReference type="NCBI Taxonomy" id="373956"/>
    <lineage>
        <taxon>Eukaryota</taxon>
        <taxon>Metazoa</taxon>
        <taxon>Ecdysozoa</taxon>
        <taxon>Arthropoda</taxon>
        <taxon>Crustacea</taxon>
        <taxon>Multicrustacea</taxon>
        <taxon>Malacostraca</taxon>
        <taxon>Eumalacostraca</taxon>
        <taxon>Eucarida</taxon>
        <taxon>Decapoda</taxon>
        <taxon>Pleocyemata</taxon>
        <taxon>Caridea</taxon>
        <taxon>Atyoidea</taxon>
        <taxon>Atyidae</taxon>
        <taxon>Halocaridina</taxon>
    </lineage>
</organism>
<feature type="compositionally biased region" description="Basic and acidic residues" evidence="4">
    <location>
        <begin position="81"/>
        <end position="93"/>
    </location>
</feature>
<keyword evidence="7" id="KW-1185">Reference proteome</keyword>
<reference evidence="6 7" key="1">
    <citation type="submission" date="2023-11" db="EMBL/GenBank/DDBJ databases">
        <title>Halocaridina rubra genome assembly.</title>
        <authorList>
            <person name="Smith C."/>
        </authorList>
    </citation>
    <scope>NUCLEOTIDE SEQUENCE [LARGE SCALE GENOMIC DNA]</scope>
    <source>
        <strain evidence="6">EP-1</strain>
        <tissue evidence="6">Whole</tissue>
    </source>
</reference>
<evidence type="ECO:0000256" key="1">
    <source>
        <dbReference type="ARBA" id="ARBA00009689"/>
    </source>
</evidence>
<feature type="compositionally biased region" description="Low complexity" evidence="4">
    <location>
        <begin position="1814"/>
        <end position="1832"/>
    </location>
</feature>
<feature type="compositionally biased region" description="Low complexity" evidence="4">
    <location>
        <begin position="1320"/>
        <end position="1335"/>
    </location>
</feature>
<feature type="compositionally biased region" description="Low complexity" evidence="4">
    <location>
        <begin position="13"/>
        <end position="22"/>
    </location>
</feature>
<feature type="domain" description="FAM193 C-terminal" evidence="5">
    <location>
        <begin position="2085"/>
        <end position="2137"/>
    </location>
</feature>
<evidence type="ECO:0000313" key="7">
    <source>
        <dbReference type="Proteomes" id="UP001381693"/>
    </source>
</evidence>
<dbReference type="Pfam" id="PF15914">
    <property type="entry name" value="FAM193_C"/>
    <property type="match status" value="1"/>
</dbReference>
<feature type="compositionally biased region" description="Polar residues" evidence="4">
    <location>
        <begin position="1092"/>
        <end position="1102"/>
    </location>
</feature>
<accession>A0AAN9FUP8</accession>
<dbReference type="InterPro" id="IPR031802">
    <property type="entry name" value="FAM193_C"/>
</dbReference>
<feature type="compositionally biased region" description="Low complexity" evidence="4">
    <location>
        <begin position="233"/>
        <end position="247"/>
    </location>
</feature>
<feature type="compositionally biased region" description="Basic and acidic residues" evidence="4">
    <location>
        <begin position="776"/>
        <end position="785"/>
    </location>
</feature>
<keyword evidence="2" id="KW-0597">Phosphoprotein</keyword>
<dbReference type="PANTHER" id="PTHR15109:SF3">
    <property type="entry name" value="PROTEIN FAM193B"/>
    <property type="match status" value="1"/>
</dbReference>
<evidence type="ECO:0000256" key="3">
    <source>
        <dbReference type="ARBA" id="ARBA00023054"/>
    </source>
</evidence>
<feature type="region of interest" description="Disordered" evidence="4">
    <location>
        <begin position="882"/>
        <end position="903"/>
    </location>
</feature>
<feature type="region of interest" description="Disordered" evidence="4">
    <location>
        <begin position="1742"/>
        <end position="1992"/>
    </location>
</feature>
<feature type="region of interest" description="Disordered" evidence="4">
    <location>
        <begin position="73"/>
        <end position="93"/>
    </location>
</feature>
<feature type="compositionally biased region" description="Polar residues" evidence="4">
    <location>
        <begin position="1294"/>
        <end position="1319"/>
    </location>
</feature>
<dbReference type="GO" id="GO:0005737">
    <property type="term" value="C:cytoplasm"/>
    <property type="evidence" value="ECO:0007669"/>
    <property type="project" value="TreeGrafter"/>
</dbReference>
<feature type="compositionally biased region" description="Polar residues" evidence="4">
    <location>
        <begin position="1349"/>
        <end position="1369"/>
    </location>
</feature>
<dbReference type="GO" id="GO:0005634">
    <property type="term" value="C:nucleus"/>
    <property type="evidence" value="ECO:0007669"/>
    <property type="project" value="TreeGrafter"/>
</dbReference>
<dbReference type="InterPro" id="IPR029717">
    <property type="entry name" value="FAM193"/>
</dbReference>
<dbReference type="Proteomes" id="UP001381693">
    <property type="component" value="Unassembled WGS sequence"/>
</dbReference>
<feature type="compositionally biased region" description="Pro residues" evidence="4">
    <location>
        <begin position="1462"/>
        <end position="1472"/>
    </location>
</feature>
<feature type="region of interest" description="Disordered" evidence="4">
    <location>
        <begin position="1092"/>
        <end position="1128"/>
    </location>
</feature>
<feature type="region of interest" description="Disordered" evidence="4">
    <location>
        <begin position="1167"/>
        <end position="1193"/>
    </location>
</feature>
<gene>
    <name evidence="6" type="ORF">SK128_020948</name>
</gene>
<evidence type="ECO:0000313" key="6">
    <source>
        <dbReference type="EMBL" id="KAK7086881.1"/>
    </source>
</evidence>
<feature type="compositionally biased region" description="Low complexity" evidence="4">
    <location>
        <begin position="1976"/>
        <end position="1992"/>
    </location>
</feature>
<feature type="region of interest" description="Disordered" evidence="4">
    <location>
        <begin position="1"/>
        <end position="24"/>
    </location>
</feature>
<evidence type="ECO:0000256" key="4">
    <source>
        <dbReference type="SAM" id="MobiDB-lite"/>
    </source>
</evidence>
<protein>
    <recommendedName>
        <fullName evidence="5">FAM193 C-terminal domain-containing protein</fullName>
    </recommendedName>
</protein>
<feature type="region of interest" description="Disordered" evidence="4">
    <location>
        <begin position="1544"/>
        <end position="1593"/>
    </location>
</feature>
<feature type="compositionally biased region" description="Gly residues" evidence="4">
    <location>
        <begin position="1430"/>
        <end position="1449"/>
    </location>
</feature>
<feature type="region of interest" description="Disordered" evidence="4">
    <location>
        <begin position="1245"/>
        <end position="1504"/>
    </location>
</feature>
<keyword evidence="3" id="KW-0175">Coiled coil</keyword>
<feature type="compositionally biased region" description="Low complexity" evidence="4">
    <location>
        <begin position="1106"/>
        <end position="1115"/>
    </location>
</feature>
<comment type="similarity">
    <text evidence="1">Belongs to the FAM193 family.</text>
</comment>
<feature type="region of interest" description="Disordered" evidence="4">
    <location>
        <begin position="771"/>
        <end position="810"/>
    </location>
</feature>
<name>A0AAN9FUP8_HALRR</name>
<feature type="compositionally biased region" description="Basic residues" evidence="4">
    <location>
        <begin position="1482"/>
        <end position="1496"/>
    </location>
</feature>
<feature type="compositionally biased region" description="Low complexity" evidence="4">
    <location>
        <begin position="1564"/>
        <end position="1593"/>
    </location>
</feature>
<feature type="compositionally biased region" description="Basic residues" evidence="4">
    <location>
        <begin position="1553"/>
        <end position="1563"/>
    </location>
</feature>
<feature type="compositionally biased region" description="Basic and acidic residues" evidence="4">
    <location>
        <begin position="1834"/>
        <end position="1857"/>
    </location>
</feature>
<feature type="compositionally biased region" description="Basic and acidic residues" evidence="4">
    <location>
        <begin position="1751"/>
        <end position="1765"/>
    </location>
</feature>
<evidence type="ECO:0000256" key="2">
    <source>
        <dbReference type="ARBA" id="ARBA00022553"/>
    </source>
</evidence>
<comment type="caution">
    <text evidence="6">The sequence shown here is derived from an EMBL/GenBank/DDBJ whole genome shotgun (WGS) entry which is preliminary data.</text>
</comment>
<sequence>MEVSQEAPKASRGAVEVGGVSAAEEEEETLAKEVVEQDALNAVTKMVLLQGNASDNEAQEYEESEIARLIVSESSLSSDSHCSDKSKMSEDGHKDVSEEVALIQENGDISENLMNGVIEKCDIHQESPGVSGTHTPFNNAFQLDGKLTEENGDDRSDDEATFEVSDLINEILHQSSYLDDGGLNGLEFVDTIPDALDAGSVDMGVTSTEGVLPVFVTRKEERPSSPDSDSNMTTASEGSSSTSQLSAASTHTSDLNAFIRSESRELLNQLITSADMSEFELKSHLDSIKDQTPTLDVENLEVLSLTVPNSTVEKLRVLDPIDGLDILEITEDSGVLEIERPPGVELVSESQSVVISNNTVSKAECCNADGRVSPSEIDNSTIHIPGTVLEGPTCAAVDSHEEIMPTVQNGINFSFAKSEDIISETVSRNVTESLEDINIENSLIKDAKFISDIGETLAALETLSLDTKVAEDNLENLVDDTVTEIGSSRKEEQIVDNHFEGKCLENGIDSASNTLPSVEERLQVPVEERATDCSGQQNYDCSCKRTEVSEEGGSVIVGVWAELRSSLRQLHRSMIPQSTQGSAHRSRPSINRIKALANMLMSHDAHQLYLRISHLAHELCIELKVRLLATIHDAPTQEDAAAFVQGVCDSYQWVMSVCEALHPALERLDSEHLSRFKLNWVTLNMHIFHSTIFTEPDVQDYINICEEKLNSSPGGEDVIGCLASLDRTLSVAENVWVRADALLQDYAVERAALSARRRQLLADWEQFKAQQQQRSHQQEQGKNEEGASQCPCSECSGSRGGAAESEMTSANSKLPLASMADIRPPSSCECHFCNSSIGAPSTEEPVLPTTSGNSLPPLAQPQLSLYPHIHSTPPGSDIVGAGQSREDMGPVPPPPTTKPPITTNPYLGSDLLTEQLMREWELVYGDALTPPGSHPILPPSDGVLPHYQGDPSNLVSGVETMHISSSRPSYTHTMVDPSIPYVPDSRTTARALTTLHPSSQASSTTFALHHPVSNTGHKVPLSSTSRSNTPVVDACCSPSSLEVPSSSIRCCSATNTTSVITHTRAHHTHATAPVQKGTCLNGLDDCITQQRLDQAEQSSSRESMGDSDTSGGDEWSSGDESDSSATVSSAHQDPHCDCCYCHMLHHKQDGGRQKYSDRRDRLLQILSRKKKARSATSGMSTPSTHSSTAVSEVPTLCTSVPTSKDANTPLGGQNINEILDFIEGNQVDEAKHAKKAAKKARQKLKRMAMRREEEEEGYDDYDDKHCDADDVEDGPLAELRRRAPDVTITVVRPGQQTPRTPASPQNSTAATPPSSRTILQPSRPSHHQSQPSTQRGRSAVAPASKDFKSGNTQDPITDPPSSGNYTGLSNILKGMEGMGKEKEKGSQMVTIRRVMDPNNAEPTVTITLKGEQPDKDKVLFKLVNGQAVSGNGGQNNQGGKRGGGKGGGSARQQQQQQRSEPKPPPLEEPPIPEGLTPEEVKKYKKKMKKERQRQRKIREQIEEQEKSRMKHLELQKQQELLRQQQEQIRQKQLQLQRQEKALIKQQQQQQNGKTKKKEKKKNSKGSNSTVSNVSVVSNSKSNKSKNKNNSDSVSAVVYDGDDVAQSYNLPPGVTINKVAGQPGMVTISNNMGGAFSQPFLPNPNVYPSPIVQGYPMQMTPGIPIPKANGGGKKQRNSLSWNSAIDGNYPDKDNVIVVDTNNSYLGMNSSPNMSLNREMTSDEKVLLAVKGVIDPSTLNMTQKKKFRKMKRSLQEEKEKAKQKQREEDDLMDQMYNIASGKSGKKDDGKSSQSQCKGQTKKTSKPKENMKPPPAQTNKQTTAGTKTGKQAQTKVENQKHKQSLESGKENGKNNKHGKDNSLQNISNQQRKNSTASNQSSKLKQQQQQQQQLKQQQQKQVSLSHQQKLQPQQQQKQKQQPKSQPSSQQKANQQTQQHKQNNQQPKQKSQHHKQTHLQQRQLQENHPVVQQNQRHSTNQPLQQSSQQKKQAIQQQMLATDLTTTNNGVGNYGSSIGYAPQGIAHEARYAQYLKANATTLAKMTHSAYNGSVSSDCSQDHYMEEDKKTCKKKKSKKGKKGHLEDMTTIDSVFTPKDNLEGELDETERDVEAFKRFCFNNTPYTGEKPKVIFNVKDIMIKKRPCNVNL</sequence>
<dbReference type="PANTHER" id="PTHR15109">
    <property type="entry name" value="AGAP004327-PA"/>
    <property type="match status" value="1"/>
</dbReference>